<proteinExistence type="inferred from homology"/>
<dbReference type="InterPro" id="IPR000515">
    <property type="entry name" value="MetI-like"/>
</dbReference>
<evidence type="ECO:0000256" key="2">
    <source>
        <dbReference type="ARBA" id="ARBA00022448"/>
    </source>
</evidence>
<dbReference type="InterPro" id="IPR051393">
    <property type="entry name" value="ABC_transporter_permease"/>
</dbReference>
<sequence length="295" mass="33120">MNKILRNRVAFFLFVVPALALYITFYLVPLFKSLQYSVTSWDGITEPVFNGFDNFAKALSDEKFWIAFKNNIYFVSFSVFIQVPMIVFVSILVSGVRRLLDFYKLTVFMPSILSTASIAVIWQFIYSPDAGLLNQILKAVGLDTWTRLWLGDENTAMLSVLVTNAWQWTGFYIVLVLAGIFAIPKEMLEAGEIDGAVGWRKAWLLTIPLIRPVIVVTMLLSITGAMKALDIVLIMTNGGPFGSSEVMATYMYQQAYALGDFGYANAIAIIITVFTAILSLIYHIINKKTSKEAEY</sequence>
<keyword evidence="3" id="KW-1003">Cell membrane</keyword>
<feature type="transmembrane region" description="Helical" evidence="7">
    <location>
        <begin position="203"/>
        <end position="226"/>
    </location>
</feature>
<evidence type="ECO:0000313" key="9">
    <source>
        <dbReference type="EMBL" id="SYX86812.1"/>
    </source>
</evidence>
<evidence type="ECO:0000259" key="8">
    <source>
        <dbReference type="PROSITE" id="PS50928"/>
    </source>
</evidence>
<evidence type="ECO:0000256" key="7">
    <source>
        <dbReference type="RuleBase" id="RU363032"/>
    </source>
</evidence>
<keyword evidence="5 7" id="KW-1133">Transmembrane helix</keyword>
<organism evidence="9 10">
    <name type="scientific">Paenibacillus alvei</name>
    <name type="common">Bacillus alvei</name>
    <dbReference type="NCBI Taxonomy" id="44250"/>
    <lineage>
        <taxon>Bacteria</taxon>
        <taxon>Bacillati</taxon>
        <taxon>Bacillota</taxon>
        <taxon>Bacilli</taxon>
        <taxon>Bacillales</taxon>
        <taxon>Paenibacillaceae</taxon>
        <taxon>Paenibacillus</taxon>
    </lineage>
</organism>
<dbReference type="Gene3D" id="1.10.3720.10">
    <property type="entry name" value="MetI-like"/>
    <property type="match status" value="1"/>
</dbReference>
<evidence type="ECO:0000256" key="1">
    <source>
        <dbReference type="ARBA" id="ARBA00004651"/>
    </source>
</evidence>
<dbReference type="InterPro" id="IPR035906">
    <property type="entry name" value="MetI-like_sf"/>
</dbReference>
<dbReference type="PANTHER" id="PTHR30193:SF37">
    <property type="entry name" value="INNER MEMBRANE ABC TRANSPORTER PERMEASE PROTEIN YCJO"/>
    <property type="match status" value="1"/>
</dbReference>
<evidence type="ECO:0000256" key="4">
    <source>
        <dbReference type="ARBA" id="ARBA00022692"/>
    </source>
</evidence>
<dbReference type="GO" id="GO:0055085">
    <property type="term" value="P:transmembrane transport"/>
    <property type="evidence" value="ECO:0007669"/>
    <property type="project" value="InterPro"/>
</dbReference>
<dbReference type="Pfam" id="PF00528">
    <property type="entry name" value="BPD_transp_1"/>
    <property type="match status" value="1"/>
</dbReference>
<dbReference type="Proteomes" id="UP000304148">
    <property type="component" value="Chromosome"/>
</dbReference>
<gene>
    <name evidence="9" type="ORF">PBLR_15238</name>
</gene>
<feature type="transmembrane region" description="Helical" evidence="7">
    <location>
        <begin position="105"/>
        <end position="125"/>
    </location>
</feature>
<keyword evidence="4 7" id="KW-0812">Transmembrane</keyword>
<comment type="similarity">
    <text evidence="7">Belongs to the binding-protein-dependent transport system permease family.</text>
</comment>
<dbReference type="GO" id="GO:0005886">
    <property type="term" value="C:plasma membrane"/>
    <property type="evidence" value="ECO:0007669"/>
    <property type="project" value="UniProtKB-SubCell"/>
</dbReference>
<feature type="transmembrane region" description="Helical" evidence="7">
    <location>
        <begin position="261"/>
        <end position="285"/>
    </location>
</feature>
<evidence type="ECO:0000256" key="5">
    <source>
        <dbReference type="ARBA" id="ARBA00022989"/>
    </source>
</evidence>
<evidence type="ECO:0000256" key="3">
    <source>
        <dbReference type="ARBA" id="ARBA00022475"/>
    </source>
</evidence>
<keyword evidence="2 7" id="KW-0813">Transport</keyword>
<dbReference type="SUPFAM" id="SSF161098">
    <property type="entry name" value="MetI-like"/>
    <property type="match status" value="1"/>
</dbReference>
<evidence type="ECO:0000313" key="10">
    <source>
        <dbReference type="Proteomes" id="UP000304148"/>
    </source>
</evidence>
<name>A0A383RJQ1_PAEAL</name>
<feature type="domain" description="ABC transmembrane type-1" evidence="8">
    <location>
        <begin position="68"/>
        <end position="282"/>
    </location>
</feature>
<reference evidence="10" key="1">
    <citation type="submission" date="2018-08" db="EMBL/GenBank/DDBJ databases">
        <authorList>
            <person name="Chevrot R."/>
        </authorList>
    </citation>
    <scope>NUCLEOTIDE SEQUENCE [LARGE SCALE GENOMIC DNA]</scope>
</reference>
<comment type="subcellular location">
    <subcellularLocation>
        <location evidence="1 7">Cell membrane</location>
        <topology evidence="1 7">Multi-pass membrane protein</topology>
    </subcellularLocation>
</comment>
<dbReference type="EMBL" id="LS992241">
    <property type="protein sequence ID" value="SYX86812.1"/>
    <property type="molecule type" value="Genomic_DNA"/>
</dbReference>
<dbReference type="PROSITE" id="PS50928">
    <property type="entry name" value="ABC_TM1"/>
    <property type="match status" value="1"/>
</dbReference>
<keyword evidence="6 7" id="KW-0472">Membrane</keyword>
<dbReference type="RefSeq" id="WP_138188624.1">
    <property type="nucleotide sequence ID" value="NZ_LS992241.1"/>
</dbReference>
<accession>A0A383RJQ1</accession>
<dbReference type="PANTHER" id="PTHR30193">
    <property type="entry name" value="ABC TRANSPORTER PERMEASE PROTEIN"/>
    <property type="match status" value="1"/>
</dbReference>
<dbReference type="AlphaFoldDB" id="A0A383RJQ1"/>
<feature type="transmembrane region" description="Helical" evidence="7">
    <location>
        <begin position="165"/>
        <end position="183"/>
    </location>
</feature>
<feature type="transmembrane region" description="Helical" evidence="7">
    <location>
        <begin position="72"/>
        <end position="93"/>
    </location>
</feature>
<dbReference type="CDD" id="cd06261">
    <property type="entry name" value="TM_PBP2"/>
    <property type="match status" value="1"/>
</dbReference>
<feature type="transmembrane region" description="Helical" evidence="7">
    <location>
        <begin position="9"/>
        <end position="28"/>
    </location>
</feature>
<evidence type="ECO:0000256" key="6">
    <source>
        <dbReference type="ARBA" id="ARBA00023136"/>
    </source>
</evidence>
<protein>
    <submittedName>
        <fullName evidence="9">Sugar ABC transporter permease</fullName>
    </submittedName>
</protein>